<sequence length="308" mass="34196">MIRPLHARLLVDFASGPGALVAFGAGPDRALYALHALRPVDYRTAGPGPSYPKINPARPQDYRARAWLDGQCVLDLRIDGERYNVHALQPLGDDLLLACARSGGSAGRHNGRVYSRDGRLLRELALGDGIEHLQTTPRGAIWTGYFDEGVFGDDPVSACGLAAWDAHGANTYQYQPEDGLDTICDCYALNVADERETWLCYYTEFALVLLRERRLAGHWRPPFEGAKAMAVRGRHALMYRHPRRGHEAALFRLEDDGRCAELARFELRREDGAPLRPERVDGRGDTLYFVADGCAWTVSLEQAMAAAF</sequence>
<proteinExistence type="predicted"/>
<dbReference type="Proteomes" id="UP000061569">
    <property type="component" value="Chromosome"/>
</dbReference>
<name>A0A0S2DMU9_LYSEN</name>
<gene>
    <name evidence="1" type="ORF">GLE_4380</name>
</gene>
<dbReference type="OrthoDB" id="6636929at2"/>
<reference evidence="1 2" key="1">
    <citation type="submission" date="2015-11" db="EMBL/GenBank/DDBJ databases">
        <title>Genome sequences of Lysobacter enzymogenes strain C3 and Lysobacter antibioticus ATCC 29479.</title>
        <authorList>
            <person name="Kobayashi D.Y."/>
        </authorList>
    </citation>
    <scope>NUCLEOTIDE SEQUENCE [LARGE SCALE GENOMIC DNA]</scope>
    <source>
        <strain evidence="1 2">C3</strain>
    </source>
</reference>
<evidence type="ECO:0000313" key="1">
    <source>
        <dbReference type="EMBL" id="ALN59721.1"/>
    </source>
</evidence>
<dbReference type="EMBL" id="CP013140">
    <property type="protein sequence ID" value="ALN59721.1"/>
    <property type="molecule type" value="Genomic_DNA"/>
</dbReference>
<evidence type="ECO:0000313" key="2">
    <source>
        <dbReference type="Proteomes" id="UP000061569"/>
    </source>
</evidence>
<dbReference type="AlphaFoldDB" id="A0A0S2DMU9"/>
<dbReference type="KEGG" id="lez:GLE_4380"/>
<organism evidence="1 2">
    <name type="scientific">Lysobacter enzymogenes</name>
    <dbReference type="NCBI Taxonomy" id="69"/>
    <lineage>
        <taxon>Bacteria</taxon>
        <taxon>Pseudomonadati</taxon>
        <taxon>Pseudomonadota</taxon>
        <taxon>Gammaproteobacteria</taxon>
        <taxon>Lysobacterales</taxon>
        <taxon>Lysobacteraceae</taxon>
        <taxon>Lysobacter</taxon>
    </lineage>
</organism>
<protein>
    <submittedName>
        <fullName evidence="1">Uncharacterized protein</fullName>
    </submittedName>
</protein>
<accession>A0A0S2DMU9</accession>
<dbReference type="PATRIC" id="fig|69.6.peg.4319"/>